<feature type="region of interest" description="Disordered" evidence="14">
    <location>
        <begin position="349"/>
        <end position="405"/>
    </location>
</feature>
<dbReference type="PROSITE" id="PS00108">
    <property type="entry name" value="PROTEIN_KINASE_ST"/>
    <property type="match status" value="1"/>
</dbReference>
<dbReference type="FunCoup" id="I1BRZ6">
    <property type="interactions" value="704"/>
</dbReference>
<dbReference type="PROSITE" id="PS50011">
    <property type="entry name" value="PROTEIN_KINASE_DOM"/>
    <property type="match status" value="1"/>
</dbReference>
<dbReference type="OMA" id="GSWLKMA"/>
<evidence type="ECO:0000256" key="12">
    <source>
        <dbReference type="ARBA" id="ARBA00048679"/>
    </source>
</evidence>
<dbReference type="InterPro" id="IPR032270">
    <property type="entry name" value="AMPK_C"/>
</dbReference>
<protein>
    <recommendedName>
        <fullName evidence="3">non-specific serine/threonine protein kinase</fullName>
        <ecNumber evidence="3">2.7.11.1</ecNumber>
    </recommendedName>
</protein>
<dbReference type="Proteomes" id="UP000009138">
    <property type="component" value="Unassembled WGS sequence"/>
</dbReference>
<accession>I1BRZ6</accession>
<dbReference type="EC" id="2.7.11.1" evidence="3"/>
<dbReference type="GO" id="GO:0005634">
    <property type="term" value="C:nucleus"/>
    <property type="evidence" value="ECO:0007669"/>
    <property type="project" value="UniProtKB-SubCell"/>
</dbReference>
<dbReference type="InterPro" id="IPR013896">
    <property type="entry name" value="SNF1_UBA"/>
</dbReference>
<evidence type="ECO:0000256" key="2">
    <source>
        <dbReference type="ARBA" id="ARBA00006234"/>
    </source>
</evidence>
<evidence type="ECO:0000256" key="13">
    <source>
        <dbReference type="PROSITE-ProRule" id="PRU10141"/>
    </source>
</evidence>
<evidence type="ECO:0000256" key="1">
    <source>
        <dbReference type="ARBA" id="ARBA00004123"/>
    </source>
</evidence>
<dbReference type="InParanoid" id="I1BRZ6"/>
<comment type="similarity">
    <text evidence="2">Belongs to the protein kinase superfamily. CAMK Ser/Thr protein kinase family. SNF1 subfamily.</text>
</comment>
<dbReference type="EMBL" id="CH476733">
    <property type="protein sequence ID" value="EIE78976.1"/>
    <property type="molecule type" value="Genomic_DNA"/>
</dbReference>
<feature type="domain" description="Protein kinase" evidence="15">
    <location>
        <begin position="16"/>
        <end position="271"/>
    </location>
</feature>
<proteinExistence type="inferred from homology"/>
<dbReference type="FunFam" id="3.30.200.20:FF:000236">
    <property type="entry name" value="Non-specific serine/threonine protein kinase"/>
    <property type="match status" value="1"/>
</dbReference>
<evidence type="ECO:0000256" key="14">
    <source>
        <dbReference type="SAM" id="MobiDB-lite"/>
    </source>
</evidence>
<evidence type="ECO:0000313" key="16">
    <source>
        <dbReference type="EMBL" id="EIE78976.1"/>
    </source>
</evidence>
<dbReference type="GO" id="GO:0106310">
    <property type="term" value="F:protein serine kinase activity"/>
    <property type="evidence" value="ECO:0007669"/>
    <property type="project" value="RHEA"/>
</dbReference>
<keyword evidence="5" id="KW-0808">Transferase</keyword>
<dbReference type="eggNOG" id="KOG0583">
    <property type="taxonomic scope" value="Eukaryota"/>
</dbReference>
<dbReference type="CDD" id="cd14334">
    <property type="entry name" value="UBA_SNF1_fungi"/>
    <property type="match status" value="1"/>
</dbReference>
<keyword evidence="10" id="KW-0119">Carbohydrate metabolism</keyword>
<dbReference type="GO" id="GO:0005524">
    <property type="term" value="F:ATP binding"/>
    <property type="evidence" value="ECO:0007669"/>
    <property type="project" value="UniProtKB-UniRule"/>
</dbReference>
<evidence type="ECO:0000256" key="6">
    <source>
        <dbReference type="ARBA" id="ARBA00022741"/>
    </source>
</evidence>
<dbReference type="OrthoDB" id="193931at2759"/>
<organism evidence="16 17">
    <name type="scientific">Rhizopus delemar (strain RA 99-880 / ATCC MYA-4621 / FGSC 9543 / NRRL 43880)</name>
    <name type="common">Mucormycosis agent</name>
    <name type="synonym">Rhizopus arrhizus var. delemar</name>
    <dbReference type="NCBI Taxonomy" id="246409"/>
    <lineage>
        <taxon>Eukaryota</taxon>
        <taxon>Fungi</taxon>
        <taxon>Fungi incertae sedis</taxon>
        <taxon>Mucoromycota</taxon>
        <taxon>Mucoromycotina</taxon>
        <taxon>Mucoromycetes</taxon>
        <taxon>Mucorales</taxon>
        <taxon>Mucorineae</taxon>
        <taxon>Rhizopodaceae</taxon>
        <taxon>Rhizopus</taxon>
    </lineage>
</organism>
<dbReference type="SUPFAM" id="SSF103243">
    <property type="entry name" value="KA1-like"/>
    <property type="match status" value="1"/>
</dbReference>
<dbReference type="GO" id="GO:0005737">
    <property type="term" value="C:cytoplasm"/>
    <property type="evidence" value="ECO:0007669"/>
    <property type="project" value="TreeGrafter"/>
</dbReference>
<dbReference type="CDD" id="cd14079">
    <property type="entry name" value="STKc_AMPK_alpha"/>
    <property type="match status" value="1"/>
</dbReference>
<evidence type="ECO:0000256" key="10">
    <source>
        <dbReference type="ARBA" id="ARBA00023277"/>
    </source>
</evidence>
<evidence type="ECO:0000256" key="9">
    <source>
        <dbReference type="ARBA" id="ARBA00023242"/>
    </source>
</evidence>
<dbReference type="Gene3D" id="1.10.510.10">
    <property type="entry name" value="Transferase(Phosphotransferase) domain 1"/>
    <property type="match status" value="1"/>
</dbReference>
<evidence type="ECO:0000259" key="15">
    <source>
        <dbReference type="PROSITE" id="PS50011"/>
    </source>
</evidence>
<keyword evidence="7" id="KW-0418">Kinase</keyword>
<dbReference type="VEuPathDB" id="FungiDB:RO3G_03681"/>
<dbReference type="PANTHER" id="PTHR24346">
    <property type="entry name" value="MAP/MICROTUBULE AFFINITY-REGULATING KINASE"/>
    <property type="match status" value="1"/>
</dbReference>
<evidence type="ECO:0000256" key="3">
    <source>
        <dbReference type="ARBA" id="ARBA00012513"/>
    </source>
</evidence>
<dbReference type="CDD" id="cd12122">
    <property type="entry name" value="AMPKA_C"/>
    <property type="match status" value="1"/>
</dbReference>
<dbReference type="InterPro" id="IPR028375">
    <property type="entry name" value="KA1/Ssp2_C"/>
</dbReference>
<dbReference type="InterPro" id="IPR017441">
    <property type="entry name" value="Protein_kinase_ATP_BS"/>
</dbReference>
<gene>
    <name evidence="16" type="ORF">RO3G_03681</name>
</gene>
<comment type="catalytic activity">
    <reaction evidence="12">
        <text>L-seryl-[protein] + ATP = O-phospho-L-seryl-[protein] + ADP + H(+)</text>
        <dbReference type="Rhea" id="RHEA:17989"/>
        <dbReference type="Rhea" id="RHEA-COMP:9863"/>
        <dbReference type="Rhea" id="RHEA-COMP:11604"/>
        <dbReference type="ChEBI" id="CHEBI:15378"/>
        <dbReference type="ChEBI" id="CHEBI:29999"/>
        <dbReference type="ChEBI" id="CHEBI:30616"/>
        <dbReference type="ChEBI" id="CHEBI:83421"/>
        <dbReference type="ChEBI" id="CHEBI:456216"/>
        <dbReference type="EC" id="2.7.11.1"/>
    </reaction>
</comment>
<dbReference type="STRING" id="246409.I1BRZ6"/>
<evidence type="ECO:0000256" key="11">
    <source>
        <dbReference type="ARBA" id="ARBA00047899"/>
    </source>
</evidence>
<dbReference type="Pfam" id="PF08587">
    <property type="entry name" value="UBA_2"/>
    <property type="match status" value="1"/>
</dbReference>
<evidence type="ECO:0000256" key="8">
    <source>
        <dbReference type="ARBA" id="ARBA00022840"/>
    </source>
</evidence>
<sequence length="532" mass="60189">MSNNNGISNRIRIGQYNIVSTVGTGSFGKVKLAVHAITGQKVALKFINRKKIASMDMGGRVKREIQYLKLLRHPHIIKLYEVITTPTDIIMVIEYAGKELFNYIVEKGKLSEDDARRFFQQIICAVEYCHRHKIAHRDLKPENLLLDANNNVKIADFGLSNIMTDGDFLKTSCGSPNYAAPEVISGRLYAGPEVDVWSCGVILYVMLCGRLPFDDEYIPTLFKKINGGIYKMPSYLSPDTKSLLNSMLVVDPLKHDNLISELSKKMNYPTETIQKALKEPENNQFKVAYQLVLDNKRLLKDSEHNNNISSFLATSPPPWNTNSNTSLIEDSNSNIELDDSSISVLSSSLPRVEPISRRERSTSSASRLDSPILPATGTPPPGAMAPSSTRTSQHRHLPVPKKPSKASRTRWHFGIRSKCPAWEVMLEIYRSLQNVGMEWRTIDSFHLKCRYKYPDLVVKFDLQLYKLENNSYLVDFKNAGTKRLVDGKEVKKRASHSDPFGWILEDEEDSADHMQSVYPFLDVCSKLITDIV</sequence>
<dbReference type="RefSeq" id="XP_067514372.1">
    <property type="nucleotide sequence ID" value="XM_067658271.1"/>
</dbReference>
<comment type="subcellular location">
    <subcellularLocation>
        <location evidence="1">Nucleus</location>
    </subcellularLocation>
</comment>
<dbReference type="SMART" id="SM00220">
    <property type="entry name" value="S_TKc"/>
    <property type="match status" value="1"/>
</dbReference>
<feature type="binding site" evidence="13">
    <location>
        <position position="45"/>
    </location>
    <ligand>
        <name>ATP</name>
        <dbReference type="ChEBI" id="CHEBI:30616"/>
    </ligand>
</feature>
<keyword evidence="8 13" id="KW-0067">ATP-binding</keyword>
<dbReference type="Gene3D" id="3.30.310.80">
    <property type="entry name" value="Kinase associated domain 1, KA1"/>
    <property type="match status" value="1"/>
</dbReference>
<dbReference type="FunFam" id="1.10.510.10:FF:000407">
    <property type="entry name" value="Non-specific serine/threonine protein kinase"/>
    <property type="match status" value="1"/>
</dbReference>
<evidence type="ECO:0000313" key="17">
    <source>
        <dbReference type="Proteomes" id="UP000009138"/>
    </source>
</evidence>
<dbReference type="InterPro" id="IPR011009">
    <property type="entry name" value="Kinase-like_dom_sf"/>
</dbReference>
<dbReference type="SUPFAM" id="SSF56112">
    <property type="entry name" value="Protein kinase-like (PK-like)"/>
    <property type="match status" value="1"/>
</dbReference>
<evidence type="ECO:0000256" key="5">
    <source>
        <dbReference type="ARBA" id="ARBA00022679"/>
    </source>
</evidence>
<comment type="catalytic activity">
    <reaction evidence="11">
        <text>L-threonyl-[protein] + ATP = O-phospho-L-threonyl-[protein] + ADP + H(+)</text>
        <dbReference type="Rhea" id="RHEA:46608"/>
        <dbReference type="Rhea" id="RHEA-COMP:11060"/>
        <dbReference type="Rhea" id="RHEA-COMP:11605"/>
        <dbReference type="ChEBI" id="CHEBI:15378"/>
        <dbReference type="ChEBI" id="CHEBI:30013"/>
        <dbReference type="ChEBI" id="CHEBI:30616"/>
        <dbReference type="ChEBI" id="CHEBI:61977"/>
        <dbReference type="ChEBI" id="CHEBI:456216"/>
        <dbReference type="EC" id="2.7.11.1"/>
    </reaction>
</comment>
<keyword evidence="4" id="KW-0723">Serine/threonine-protein kinase</keyword>
<keyword evidence="6 13" id="KW-0547">Nucleotide-binding</keyword>
<dbReference type="GO" id="GO:0004674">
    <property type="term" value="F:protein serine/threonine kinase activity"/>
    <property type="evidence" value="ECO:0007669"/>
    <property type="project" value="UniProtKB-KW"/>
</dbReference>
<name>I1BRZ6_RHIO9</name>
<feature type="compositionally biased region" description="Low complexity" evidence="14">
    <location>
        <begin position="362"/>
        <end position="376"/>
    </location>
</feature>
<dbReference type="GeneID" id="93610652"/>
<keyword evidence="17" id="KW-1185">Reference proteome</keyword>
<dbReference type="PROSITE" id="PS00107">
    <property type="entry name" value="PROTEIN_KINASE_ATP"/>
    <property type="match status" value="1"/>
</dbReference>
<feature type="compositionally biased region" description="Basic residues" evidence="14">
    <location>
        <begin position="392"/>
        <end position="405"/>
    </location>
</feature>
<dbReference type="AlphaFoldDB" id="I1BRZ6"/>
<evidence type="ECO:0000256" key="7">
    <source>
        <dbReference type="ARBA" id="ARBA00022777"/>
    </source>
</evidence>
<dbReference type="GO" id="GO:0035556">
    <property type="term" value="P:intracellular signal transduction"/>
    <property type="evidence" value="ECO:0007669"/>
    <property type="project" value="TreeGrafter"/>
</dbReference>
<evidence type="ECO:0000256" key="4">
    <source>
        <dbReference type="ARBA" id="ARBA00022527"/>
    </source>
</evidence>
<dbReference type="InterPro" id="IPR008271">
    <property type="entry name" value="Ser/Thr_kinase_AS"/>
</dbReference>
<dbReference type="Pfam" id="PF00069">
    <property type="entry name" value="Pkinase"/>
    <property type="match status" value="1"/>
</dbReference>
<dbReference type="InterPro" id="IPR000719">
    <property type="entry name" value="Prot_kinase_dom"/>
</dbReference>
<dbReference type="Pfam" id="PF16579">
    <property type="entry name" value="AdenylateSensor"/>
    <property type="match status" value="1"/>
</dbReference>
<reference evidence="16 17" key="1">
    <citation type="journal article" date="2009" name="PLoS Genet.">
        <title>Genomic analysis of the basal lineage fungus Rhizopus oryzae reveals a whole-genome duplication.</title>
        <authorList>
            <person name="Ma L.-J."/>
            <person name="Ibrahim A.S."/>
            <person name="Skory C."/>
            <person name="Grabherr M.G."/>
            <person name="Burger G."/>
            <person name="Butler M."/>
            <person name="Elias M."/>
            <person name="Idnurm A."/>
            <person name="Lang B.F."/>
            <person name="Sone T."/>
            <person name="Abe A."/>
            <person name="Calvo S.E."/>
            <person name="Corrochano L.M."/>
            <person name="Engels R."/>
            <person name="Fu J."/>
            <person name="Hansberg W."/>
            <person name="Kim J.-M."/>
            <person name="Kodira C.D."/>
            <person name="Koehrsen M.J."/>
            <person name="Liu B."/>
            <person name="Miranda-Saavedra D."/>
            <person name="O'Leary S."/>
            <person name="Ortiz-Castellanos L."/>
            <person name="Poulter R."/>
            <person name="Rodriguez-Romero J."/>
            <person name="Ruiz-Herrera J."/>
            <person name="Shen Y.-Q."/>
            <person name="Zeng Q."/>
            <person name="Galagan J."/>
            <person name="Birren B.W."/>
            <person name="Cuomo C.A."/>
            <person name="Wickes B.L."/>
        </authorList>
    </citation>
    <scope>NUCLEOTIDE SEQUENCE [LARGE SCALE GENOMIC DNA]</scope>
    <source>
        <strain evidence="17">RA 99-880 / ATCC MYA-4621 / FGSC 9543 / NRRL 43880</strain>
    </source>
</reference>
<keyword evidence="9" id="KW-0539">Nucleus</keyword>
<dbReference type="PANTHER" id="PTHR24346:SF110">
    <property type="entry name" value="NON-SPECIFIC SERINE_THREONINE PROTEIN KINASE"/>
    <property type="match status" value="1"/>
</dbReference>